<evidence type="ECO:0000256" key="1">
    <source>
        <dbReference type="ARBA" id="ARBA00022491"/>
    </source>
</evidence>
<dbReference type="RefSeq" id="WP_189152741.1">
    <property type="nucleotide sequence ID" value="NZ_BMNC01000001.1"/>
</dbReference>
<dbReference type="Gene3D" id="1.10.357.10">
    <property type="entry name" value="Tetracycline Repressor, domain 2"/>
    <property type="match status" value="1"/>
</dbReference>
<accession>A0ABQ2HAH6</accession>
<keyword evidence="4" id="KW-0804">Transcription</keyword>
<proteinExistence type="predicted"/>
<dbReference type="SUPFAM" id="SSF48498">
    <property type="entry name" value="Tetracyclin repressor-like, C-terminal domain"/>
    <property type="match status" value="1"/>
</dbReference>
<keyword evidence="1" id="KW-0678">Repressor</keyword>
<dbReference type="InterPro" id="IPR050109">
    <property type="entry name" value="HTH-type_TetR-like_transc_reg"/>
</dbReference>
<protein>
    <submittedName>
        <fullName evidence="7">TetR family transcriptional regulator</fullName>
    </submittedName>
</protein>
<gene>
    <name evidence="7" type="ORF">GCM10011609_03200</name>
</gene>
<organism evidence="7 8">
    <name type="scientific">Lentzea pudingi</name>
    <dbReference type="NCBI Taxonomy" id="1789439"/>
    <lineage>
        <taxon>Bacteria</taxon>
        <taxon>Bacillati</taxon>
        <taxon>Actinomycetota</taxon>
        <taxon>Actinomycetes</taxon>
        <taxon>Pseudonocardiales</taxon>
        <taxon>Pseudonocardiaceae</taxon>
        <taxon>Lentzea</taxon>
    </lineage>
</organism>
<keyword evidence="8" id="KW-1185">Reference proteome</keyword>
<dbReference type="Pfam" id="PF13977">
    <property type="entry name" value="TetR_C_6"/>
    <property type="match status" value="1"/>
</dbReference>
<evidence type="ECO:0000256" key="2">
    <source>
        <dbReference type="ARBA" id="ARBA00023015"/>
    </source>
</evidence>
<dbReference type="InterPro" id="IPR039538">
    <property type="entry name" value="BetI_C"/>
</dbReference>
<reference evidence="8" key="1">
    <citation type="journal article" date="2019" name="Int. J. Syst. Evol. Microbiol.">
        <title>The Global Catalogue of Microorganisms (GCM) 10K type strain sequencing project: providing services to taxonomists for standard genome sequencing and annotation.</title>
        <authorList>
            <consortium name="The Broad Institute Genomics Platform"/>
            <consortium name="The Broad Institute Genome Sequencing Center for Infectious Disease"/>
            <person name="Wu L."/>
            <person name="Ma J."/>
        </authorList>
    </citation>
    <scope>NUCLEOTIDE SEQUENCE [LARGE SCALE GENOMIC DNA]</scope>
    <source>
        <strain evidence="8">CGMCC 4.7319</strain>
    </source>
</reference>
<feature type="DNA-binding region" description="H-T-H motif" evidence="5">
    <location>
        <begin position="31"/>
        <end position="50"/>
    </location>
</feature>
<dbReference type="PANTHER" id="PTHR30055:SF238">
    <property type="entry name" value="MYCOFACTOCIN BIOSYNTHESIS TRANSCRIPTIONAL REGULATOR MFTR-RELATED"/>
    <property type="match status" value="1"/>
</dbReference>
<dbReference type="InterPro" id="IPR009057">
    <property type="entry name" value="Homeodomain-like_sf"/>
</dbReference>
<keyword evidence="3 5" id="KW-0238">DNA-binding</keyword>
<evidence type="ECO:0000313" key="8">
    <source>
        <dbReference type="Proteomes" id="UP000597656"/>
    </source>
</evidence>
<dbReference type="SUPFAM" id="SSF46689">
    <property type="entry name" value="Homeodomain-like"/>
    <property type="match status" value="1"/>
</dbReference>
<dbReference type="Proteomes" id="UP000597656">
    <property type="component" value="Unassembled WGS sequence"/>
</dbReference>
<keyword evidence="2" id="KW-0805">Transcription regulation</keyword>
<comment type="caution">
    <text evidence="7">The sequence shown here is derived from an EMBL/GenBank/DDBJ whole genome shotgun (WGS) entry which is preliminary data.</text>
</comment>
<evidence type="ECO:0000256" key="3">
    <source>
        <dbReference type="ARBA" id="ARBA00023125"/>
    </source>
</evidence>
<feature type="domain" description="HTH tetR-type" evidence="6">
    <location>
        <begin position="8"/>
        <end position="68"/>
    </location>
</feature>
<dbReference type="EMBL" id="BMNC01000001">
    <property type="protein sequence ID" value="GGM70885.1"/>
    <property type="molecule type" value="Genomic_DNA"/>
</dbReference>
<dbReference type="InterPro" id="IPR036271">
    <property type="entry name" value="Tet_transcr_reg_TetR-rel_C_sf"/>
</dbReference>
<evidence type="ECO:0000259" key="6">
    <source>
        <dbReference type="PROSITE" id="PS50977"/>
    </source>
</evidence>
<dbReference type="PRINTS" id="PR00455">
    <property type="entry name" value="HTHTETR"/>
</dbReference>
<name>A0ABQ2HAH6_9PSEU</name>
<dbReference type="InterPro" id="IPR001647">
    <property type="entry name" value="HTH_TetR"/>
</dbReference>
<dbReference type="Pfam" id="PF00440">
    <property type="entry name" value="TetR_N"/>
    <property type="match status" value="1"/>
</dbReference>
<dbReference type="PROSITE" id="PS50977">
    <property type="entry name" value="HTH_TETR_2"/>
    <property type="match status" value="1"/>
</dbReference>
<evidence type="ECO:0000313" key="7">
    <source>
        <dbReference type="EMBL" id="GGM70885.1"/>
    </source>
</evidence>
<sequence length="214" mass="23569">MPRPSVEAERKAQILASTCKVIAAEGFRHLRVSDVAKDAGVSGGTVHYYFETKRELTDAAFEHCFKVSVTRRRWILESDEPPLSRLRMVVESYLPEGAETVEAWKVWAELWVEAIRSPELQELNERFYGEWRDIVASIFRDGQASGDILAPGDPVELANMMVSMLDGLALQVLAGSKAMTVDTMRTTCLRFVDQLSTANAGQPGPVAANAPGIG</sequence>
<evidence type="ECO:0000256" key="4">
    <source>
        <dbReference type="ARBA" id="ARBA00023163"/>
    </source>
</evidence>
<evidence type="ECO:0000256" key="5">
    <source>
        <dbReference type="PROSITE-ProRule" id="PRU00335"/>
    </source>
</evidence>
<dbReference type="PANTHER" id="PTHR30055">
    <property type="entry name" value="HTH-TYPE TRANSCRIPTIONAL REGULATOR RUTR"/>
    <property type="match status" value="1"/>
</dbReference>